<protein>
    <submittedName>
        <fullName evidence="1">Uncharacterized protein</fullName>
    </submittedName>
</protein>
<keyword evidence="2" id="KW-1185">Reference proteome</keyword>
<accession>A0ACB9GF21</accession>
<dbReference type="Proteomes" id="UP001055811">
    <property type="component" value="Linkage Group LG02"/>
</dbReference>
<proteinExistence type="predicted"/>
<dbReference type="EMBL" id="CM042010">
    <property type="protein sequence ID" value="KAI3781681.1"/>
    <property type="molecule type" value="Genomic_DNA"/>
</dbReference>
<evidence type="ECO:0000313" key="1">
    <source>
        <dbReference type="EMBL" id="KAI3781681.1"/>
    </source>
</evidence>
<sequence length="259" mass="28015">MVSTLFIAVTIFFVHISSCLCVVRHSNSTFPNKMFSPALATWYGDETGAGSGGACGWGDDVKDPPLSSMIAAGNANIFLSGKGCGHCFQILCHQPPYCSGKPITVTISDECPGACNNVGFHFDLSGFAFGAMANPGQDHNLRQLGQVTVLYRRVPCSYRTTKIAFVVNNKCNSYWFAVAIEYADGDGGFGSVEIAPSGTKRFVSMENIWGAVWKIDIDPSFQAPFSFRMTSDNGRTLVANNVIPENFVAGHKYLSQVNF</sequence>
<comment type="caution">
    <text evidence="1">The sequence shown here is derived from an EMBL/GenBank/DDBJ whole genome shotgun (WGS) entry which is preliminary data.</text>
</comment>
<name>A0ACB9GF21_CICIN</name>
<organism evidence="1 2">
    <name type="scientific">Cichorium intybus</name>
    <name type="common">Chicory</name>
    <dbReference type="NCBI Taxonomy" id="13427"/>
    <lineage>
        <taxon>Eukaryota</taxon>
        <taxon>Viridiplantae</taxon>
        <taxon>Streptophyta</taxon>
        <taxon>Embryophyta</taxon>
        <taxon>Tracheophyta</taxon>
        <taxon>Spermatophyta</taxon>
        <taxon>Magnoliopsida</taxon>
        <taxon>eudicotyledons</taxon>
        <taxon>Gunneridae</taxon>
        <taxon>Pentapetalae</taxon>
        <taxon>asterids</taxon>
        <taxon>campanulids</taxon>
        <taxon>Asterales</taxon>
        <taxon>Asteraceae</taxon>
        <taxon>Cichorioideae</taxon>
        <taxon>Cichorieae</taxon>
        <taxon>Cichoriinae</taxon>
        <taxon>Cichorium</taxon>
    </lineage>
</organism>
<evidence type="ECO:0000313" key="2">
    <source>
        <dbReference type="Proteomes" id="UP001055811"/>
    </source>
</evidence>
<gene>
    <name evidence="1" type="ORF">L2E82_11702</name>
</gene>
<reference evidence="2" key="1">
    <citation type="journal article" date="2022" name="Mol. Ecol. Resour.">
        <title>The genomes of chicory, endive, great burdock and yacon provide insights into Asteraceae palaeo-polyploidization history and plant inulin production.</title>
        <authorList>
            <person name="Fan W."/>
            <person name="Wang S."/>
            <person name="Wang H."/>
            <person name="Wang A."/>
            <person name="Jiang F."/>
            <person name="Liu H."/>
            <person name="Zhao H."/>
            <person name="Xu D."/>
            <person name="Zhang Y."/>
        </authorList>
    </citation>
    <scope>NUCLEOTIDE SEQUENCE [LARGE SCALE GENOMIC DNA]</scope>
    <source>
        <strain evidence="2">cv. Punajuju</strain>
    </source>
</reference>
<reference evidence="1 2" key="2">
    <citation type="journal article" date="2022" name="Mol. Ecol. Resour.">
        <title>The genomes of chicory, endive, great burdock and yacon provide insights into Asteraceae paleo-polyploidization history and plant inulin production.</title>
        <authorList>
            <person name="Fan W."/>
            <person name="Wang S."/>
            <person name="Wang H."/>
            <person name="Wang A."/>
            <person name="Jiang F."/>
            <person name="Liu H."/>
            <person name="Zhao H."/>
            <person name="Xu D."/>
            <person name="Zhang Y."/>
        </authorList>
    </citation>
    <scope>NUCLEOTIDE SEQUENCE [LARGE SCALE GENOMIC DNA]</scope>
    <source>
        <strain evidence="2">cv. Punajuju</strain>
        <tissue evidence="1">Leaves</tissue>
    </source>
</reference>